<dbReference type="AlphaFoldDB" id="A0A413CX56"/>
<sequence>MQRAAHFMLEYEKMEQFWLLAIGGAVIMAGVASLGTSFAILPELKKAVKSQKKKRVQRIRLFQGVVRRRPRQNISTEALVN</sequence>
<comment type="caution">
    <text evidence="2">The sequence shown here is derived from an EMBL/GenBank/DDBJ whole genome shotgun (WGS) entry which is preliminary data.</text>
</comment>
<keyword evidence="1" id="KW-1133">Transmembrane helix</keyword>
<evidence type="ECO:0000313" key="3">
    <source>
        <dbReference type="Proteomes" id="UP000284651"/>
    </source>
</evidence>
<keyword evidence="1" id="KW-0472">Membrane</keyword>
<accession>A0A413CX56</accession>
<evidence type="ECO:0000256" key="1">
    <source>
        <dbReference type="SAM" id="Phobius"/>
    </source>
</evidence>
<organism evidence="2 3">
    <name type="scientific">Holdemanella biformis</name>
    <dbReference type="NCBI Taxonomy" id="1735"/>
    <lineage>
        <taxon>Bacteria</taxon>
        <taxon>Bacillati</taxon>
        <taxon>Bacillota</taxon>
        <taxon>Erysipelotrichia</taxon>
        <taxon>Erysipelotrichales</taxon>
        <taxon>Erysipelotrichaceae</taxon>
        <taxon>Holdemanella</taxon>
    </lineage>
</organism>
<proteinExistence type="predicted"/>
<dbReference type="Proteomes" id="UP000284651">
    <property type="component" value="Unassembled WGS sequence"/>
</dbReference>
<gene>
    <name evidence="2" type="ORF">DWV56_02910</name>
</gene>
<protein>
    <submittedName>
        <fullName evidence="2">Uncharacterized protein</fullName>
    </submittedName>
</protein>
<evidence type="ECO:0000313" key="2">
    <source>
        <dbReference type="EMBL" id="RGW76093.1"/>
    </source>
</evidence>
<feature type="transmembrane region" description="Helical" evidence="1">
    <location>
        <begin position="17"/>
        <end position="41"/>
    </location>
</feature>
<name>A0A413CX56_9FIRM</name>
<keyword evidence="1" id="KW-0812">Transmembrane</keyword>
<reference evidence="2 3" key="1">
    <citation type="submission" date="2018-08" db="EMBL/GenBank/DDBJ databases">
        <title>A genome reference for cultivated species of the human gut microbiota.</title>
        <authorList>
            <person name="Zou Y."/>
            <person name="Xue W."/>
            <person name="Luo G."/>
        </authorList>
    </citation>
    <scope>NUCLEOTIDE SEQUENCE [LARGE SCALE GENOMIC DNA]</scope>
    <source>
        <strain evidence="2 3">AF10-31</strain>
    </source>
</reference>
<dbReference type="EMBL" id="QSAT01000006">
    <property type="protein sequence ID" value="RGW76093.1"/>
    <property type="molecule type" value="Genomic_DNA"/>
</dbReference>